<evidence type="ECO:0000313" key="9">
    <source>
        <dbReference type="Proteomes" id="UP000030143"/>
    </source>
</evidence>
<evidence type="ECO:0000256" key="6">
    <source>
        <dbReference type="ARBA" id="ARBA00023242"/>
    </source>
</evidence>
<keyword evidence="9" id="KW-1185">Reference proteome</keyword>
<dbReference type="GO" id="GO:0008270">
    <property type="term" value="F:zinc ion binding"/>
    <property type="evidence" value="ECO:0007669"/>
    <property type="project" value="InterPro"/>
</dbReference>
<evidence type="ECO:0000259" key="7">
    <source>
        <dbReference type="PROSITE" id="PS50048"/>
    </source>
</evidence>
<dbReference type="PhylomeDB" id="A0A0A2J4A9"/>
<dbReference type="InterPro" id="IPR007219">
    <property type="entry name" value="XnlR_reg_dom"/>
</dbReference>
<comment type="caution">
    <text evidence="8">The sequence shown here is derived from an EMBL/GenBank/DDBJ whole genome shotgun (WGS) entry which is preliminary data.</text>
</comment>
<accession>A0A0A2J4A9</accession>
<dbReference type="EMBL" id="JQFZ01000355">
    <property type="protein sequence ID" value="KGO50149.1"/>
    <property type="molecule type" value="Genomic_DNA"/>
</dbReference>
<dbReference type="GO" id="GO:0000981">
    <property type="term" value="F:DNA-binding transcription factor activity, RNA polymerase II-specific"/>
    <property type="evidence" value="ECO:0007669"/>
    <property type="project" value="InterPro"/>
</dbReference>
<dbReference type="SUPFAM" id="SSF57701">
    <property type="entry name" value="Zn2/Cys6 DNA-binding domain"/>
    <property type="match status" value="1"/>
</dbReference>
<dbReference type="Proteomes" id="UP000030143">
    <property type="component" value="Unassembled WGS sequence"/>
</dbReference>
<evidence type="ECO:0000256" key="1">
    <source>
        <dbReference type="ARBA" id="ARBA00004123"/>
    </source>
</evidence>
<dbReference type="GeneID" id="27678320"/>
<evidence type="ECO:0000256" key="3">
    <source>
        <dbReference type="ARBA" id="ARBA00023015"/>
    </source>
</evidence>
<evidence type="ECO:0000313" key="8">
    <source>
        <dbReference type="EMBL" id="KGO50149.1"/>
    </source>
</evidence>
<feature type="domain" description="Zn(2)-C6 fungal-type" evidence="7">
    <location>
        <begin position="39"/>
        <end position="69"/>
    </location>
</feature>
<dbReference type="PANTHER" id="PTHR31001">
    <property type="entry name" value="UNCHARACTERIZED TRANSCRIPTIONAL REGULATORY PROTEIN"/>
    <property type="match status" value="1"/>
</dbReference>
<protein>
    <submittedName>
        <fullName evidence="8">Transcription factor, fungi</fullName>
    </submittedName>
</protein>
<dbReference type="VEuPathDB" id="FungiDB:PEXP_106920"/>
<keyword evidence="2" id="KW-0479">Metal-binding</keyword>
<reference evidence="8 9" key="1">
    <citation type="journal article" date="2015" name="Mol. Plant Microbe Interact.">
        <title>Genome, transcriptome, and functional analyses of Penicillium expansum provide new insights into secondary metabolism and pathogenicity.</title>
        <authorList>
            <person name="Ballester A.R."/>
            <person name="Marcet-Houben M."/>
            <person name="Levin E."/>
            <person name="Sela N."/>
            <person name="Selma-Lazaro C."/>
            <person name="Carmona L."/>
            <person name="Wisniewski M."/>
            <person name="Droby S."/>
            <person name="Gonzalez-Candelas L."/>
            <person name="Gabaldon T."/>
        </authorList>
    </citation>
    <scope>NUCLEOTIDE SEQUENCE [LARGE SCALE GENOMIC DNA]</scope>
    <source>
        <strain evidence="8 9">MD-8</strain>
    </source>
</reference>
<dbReference type="Pfam" id="PF00172">
    <property type="entry name" value="Zn_clus"/>
    <property type="match status" value="1"/>
</dbReference>
<dbReference type="RefSeq" id="XP_016593430.1">
    <property type="nucleotide sequence ID" value="XM_016742901.1"/>
</dbReference>
<dbReference type="GO" id="GO:0006351">
    <property type="term" value="P:DNA-templated transcription"/>
    <property type="evidence" value="ECO:0007669"/>
    <property type="project" value="InterPro"/>
</dbReference>
<evidence type="ECO:0000256" key="5">
    <source>
        <dbReference type="ARBA" id="ARBA00023163"/>
    </source>
</evidence>
<dbReference type="CDD" id="cd12148">
    <property type="entry name" value="fungal_TF_MHR"/>
    <property type="match status" value="1"/>
</dbReference>
<dbReference type="GO" id="GO:0003677">
    <property type="term" value="F:DNA binding"/>
    <property type="evidence" value="ECO:0007669"/>
    <property type="project" value="UniProtKB-KW"/>
</dbReference>
<evidence type="ECO:0000256" key="4">
    <source>
        <dbReference type="ARBA" id="ARBA00023125"/>
    </source>
</evidence>
<dbReference type="PANTHER" id="PTHR31001:SF85">
    <property type="entry name" value="ZN(II)2CYS6 TRANSCRIPTION FACTOR (EUROFUNG)"/>
    <property type="match status" value="1"/>
</dbReference>
<dbReference type="OrthoDB" id="435881at2759"/>
<dbReference type="InterPro" id="IPR036864">
    <property type="entry name" value="Zn2-C6_fun-type_DNA-bd_sf"/>
</dbReference>
<gene>
    <name evidence="8" type="ORF">PEX2_056270</name>
</gene>
<keyword evidence="3" id="KW-0805">Transcription regulation</keyword>
<keyword evidence="6" id="KW-0539">Nucleus</keyword>
<comment type="subcellular location">
    <subcellularLocation>
        <location evidence="1">Nucleus</location>
    </subcellularLocation>
</comment>
<keyword evidence="5" id="KW-0804">Transcription</keyword>
<dbReference type="CDD" id="cd00067">
    <property type="entry name" value="GAL4"/>
    <property type="match status" value="1"/>
</dbReference>
<organism evidence="8 9">
    <name type="scientific">Penicillium expansum</name>
    <name type="common">Blue mold rot fungus</name>
    <dbReference type="NCBI Taxonomy" id="27334"/>
    <lineage>
        <taxon>Eukaryota</taxon>
        <taxon>Fungi</taxon>
        <taxon>Dikarya</taxon>
        <taxon>Ascomycota</taxon>
        <taxon>Pezizomycotina</taxon>
        <taxon>Eurotiomycetes</taxon>
        <taxon>Eurotiomycetidae</taxon>
        <taxon>Eurotiales</taxon>
        <taxon>Aspergillaceae</taxon>
        <taxon>Penicillium</taxon>
    </lineage>
</organism>
<dbReference type="AlphaFoldDB" id="A0A0A2J4A9"/>
<evidence type="ECO:0000256" key="2">
    <source>
        <dbReference type="ARBA" id="ARBA00022723"/>
    </source>
</evidence>
<dbReference type="InterPro" id="IPR001138">
    <property type="entry name" value="Zn2Cys6_DnaBD"/>
</dbReference>
<keyword evidence="4" id="KW-0238">DNA-binding</keyword>
<dbReference type="STRING" id="27334.A0A0A2J4A9"/>
<dbReference type="PROSITE" id="PS50048">
    <property type="entry name" value="ZN2_CY6_FUNGAL_2"/>
    <property type="match status" value="1"/>
</dbReference>
<dbReference type="Gene3D" id="4.10.240.10">
    <property type="entry name" value="Zn(2)-C6 fungal-type DNA-binding domain"/>
    <property type="match status" value="1"/>
</dbReference>
<sequence>MDVNIAPSHLVPIAPAPVRTPPVTVQNSPSPRVATMRFNCQTCVRKKIKCDKTVPVCSGCSKAKLQCIYQTPPPRKRKRERSQFEDVQERLAWYERILHDNNLLHASSASTPHGKKTEASAVCTRNLTSMPDPQPATSGKLLSADGKSRYIDSVLLDGGQGDLCEVSNSDQDDSHHEDIRADESTPPGLLGILAAHAISGAILGSTQSITGQHPGYEEANKLWNAYVQNVEPLCKVLHIPTVAKMVKTVSKEPSMASKSDECLLFAIYHFAVFSMSDADCLREFNQSRNDLISKYRTVVYQTLINVSWLNTTSMPVLQAYTLFLIAMRTQIDSDTFWILTGIAIRLAQRMGLHRDGDTLGLPPFEVQMRRRLFWQLLPLDSYAGQVCGTGILISPNSWDTKQPLNINDDQIFPGMTEPPLEQRSATEMIFCLSRMELSNFYTRTGVKLKEIGATIQFRDAEDIERLISEVEDLIETKFLRYCDILNPLHFLTTGITRSAIDAVRLRARMPLLITQTITDAQRRDICALAARILDTTSAIYGNPSMQKYRWQIKAFYLWDALLCILRSVADVGFYSTSELDTSWNKVADVYSNHEELVKGRRNLYVTIGKLTLKAWLANPPSQSSPEPVFITALCAQHEAKVSRQQESMDESVGTTTLSDGAYDFDEVFGNIDGTGLNLNGGFDPSDWVFWDQPC</sequence>
<dbReference type="GO" id="GO:0005634">
    <property type="term" value="C:nucleus"/>
    <property type="evidence" value="ECO:0007669"/>
    <property type="project" value="UniProtKB-SubCell"/>
</dbReference>
<dbReference type="SMART" id="SM00066">
    <property type="entry name" value="GAL4"/>
    <property type="match status" value="1"/>
</dbReference>
<dbReference type="HOGENOM" id="CLU_004083_5_3_1"/>
<proteinExistence type="predicted"/>
<name>A0A0A2J4A9_PENEN</name>
<dbReference type="Pfam" id="PF04082">
    <property type="entry name" value="Fungal_trans"/>
    <property type="match status" value="1"/>
</dbReference>
<dbReference type="InterPro" id="IPR050613">
    <property type="entry name" value="Sec_Metabolite_Reg"/>
</dbReference>
<dbReference type="SMART" id="SM00906">
    <property type="entry name" value="Fungal_trans"/>
    <property type="match status" value="1"/>
</dbReference>